<dbReference type="RefSeq" id="WP_378113488.1">
    <property type="nucleotide sequence ID" value="NZ_JBHSNC010000054.1"/>
</dbReference>
<reference evidence="2" key="1">
    <citation type="journal article" date="2019" name="Int. J. Syst. Evol. Microbiol.">
        <title>The Global Catalogue of Microorganisms (GCM) 10K type strain sequencing project: providing services to taxonomists for standard genome sequencing and annotation.</title>
        <authorList>
            <consortium name="The Broad Institute Genomics Platform"/>
            <consortium name="The Broad Institute Genome Sequencing Center for Infectious Disease"/>
            <person name="Wu L."/>
            <person name="Ma J."/>
        </authorList>
    </citation>
    <scope>NUCLEOTIDE SEQUENCE [LARGE SCALE GENOMIC DNA]</scope>
    <source>
        <strain evidence="2">CGMCC 1.18578</strain>
    </source>
</reference>
<dbReference type="SUPFAM" id="SSF48056">
    <property type="entry name" value="Di-copper centre-containing domain"/>
    <property type="match status" value="1"/>
</dbReference>
<name>A0ABW0R4W0_9BACL</name>
<comment type="caution">
    <text evidence="1">The sequence shown here is derived from an EMBL/GenBank/DDBJ whole genome shotgun (WGS) entry which is preliminary data.</text>
</comment>
<proteinExistence type="predicted"/>
<dbReference type="InterPro" id="IPR008922">
    <property type="entry name" value="Di-copper_centre_dom_sf"/>
</dbReference>
<accession>A0ABW0R4W0</accession>
<organism evidence="1 2">
    <name type="scientific">Cohnella yongneupensis</name>
    <dbReference type="NCBI Taxonomy" id="425006"/>
    <lineage>
        <taxon>Bacteria</taxon>
        <taxon>Bacillati</taxon>
        <taxon>Bacillota</taxon>
        <taxon>Bacilli</taxon>
        <taxon>Bacillales</taxon>
        <taxon>Paenibacillaceae</taxon>
        <taxon>Cohnella</taxon>
    </lineage>
</organism>
<evidence type="ECO:0000313" key="2">
    <source>
        <dbReference type="Proteomes" id="UP001596108"/>
    </source>
</evidence>
<keyword evidence="2" id="KW-1185">Reference proteome</keyword>
<dbReference type="EMBL" id="JBHSNC010000054">
    <property type="protein sequence ID" value="MFC5531529.1"/>
    <property type="molecule type" value="Genomic_DNA"/>
</dbReference>
<sequence>MPRIPNFPEPLLEEHKKWHHDRHNVDLDQPPSGYGMAFLQFHRNFISRVLSWYNQSGNNPSLVEPWASVPEPIRRAPCYDQAAEARILFQPESFANADELGRFIESSGIHGCIHQEAAKLYEEPEINDFDVAPRQTVFYNIHGMINRWYQNWEGLGRFREGMAYWCGTFCESDDEVLYYREDGTWWLGQSQPGEPSNRLQASALEWAAIGDSRNFGPIGDGRPFRVWDIDGDGKLEVIFCNPADGMWREGKMKDGRLHWQPVRLRATR</sequence>
<protein>
    <submittedName>
        <fullName evidence="1">Uncharacterized protein</fullName>
    </submittedName>
</protein>
<gene>
    <name evidence="1" type="ORF">ACFPQ4_19085</name>
</gene>
<evidence type="ECO:0000313" key="1">
    <source>
        <dbReference type="EMBL" id="MFC5531529.1"/>
    </source>
</evidence>
<dbReference type="Proteomes" id="UP001596108">
    <property type="component" value="Unassembled WGS sequence"/>
</dbReference>